<evidence type="ECO:0000256" key="1">
    <source>
        <dbReference type="SAM" id="MobiDB-lite"/>
    </source>
</evidence>
<name>A0A7J7LW16_9MAGN</name>
<dbReference type="AlphaFoldDB" id="A0A7J7LW16"/>
<keyword evidence="3" id="KW-1185">Reference proteome</keyword>
<accession>A0A7J7LW16</accession>
<dbReference type="PANTHER" id="PTHR36374">
    <property type="entry name" value="OS01G0969000 PROTEIN"/>
    <property type="match status" value="1"/>
</dbReference>
<sequence length="152" mass="17255">MAESETQPQNSPISINEDKKLQIPFLPNFPDFHFKFPDFKLNFPQFNQTNKDVAVAPTTTTTTTATQGSKVVEGEAKVMNPDVVRVSESKKTYPSIKLEVEESEQGISPKNMWQVYVLGGFMIARWMWAKWKESKANKPDPSEDEEPTPTDD</sequence>
<dbReference type="Proteomes" id="UP000541444">
    <property type="component" value="Unassembled WGS sequence"/>
</dbReference>
<evidence type="ECO:0000313" key="2">
    <source>
        <dbReference type="EMBL" id="KAF6146787.1"/>
    </source>
</evidence>
<reference evidence="2 3" key="1">
    <citation type="journal article" date="2020" name="IScience">
        <title>Genome Sequencing of the Endangered Kingdonia uniflora (Circaeasteraceae, Ranunculales) Reveals Potential Mechanisms of Evolutionary Specialization.</title>
        <authorList>
            <person name="Sun Y."/>
            <person name="Deng T."/>
            <person name="Zhang A."/>
            <person name="Moore M.J."/>
            <person name="Landis J.B."/>
            <person name="Lin N."/>
            <person name="Zhang H."/>
            <person name="Zhang X."/>
            <person name="Huang J."/>
            <person name="Zhang X."/>
            <person name="Sun H."/>
            <person name="Wang H."/>
        </authorList>
    </citation>
    <scope>NUCLEOTIDE SEQUENCE [LARGE SCALE GENOMIC DNA]</scope>
    <source>
        <strain evidence="2">TB1705</strain>
        <tissue evidence="2">Leaf</tissue>
    </source>
</reference>
<protein>
    <submittedName>
        <fullName evidence="2">Uncharacterized protein</fullName>
    </submittedName>
</protein>
<evidence type="ECO:0000313" key="3">
    <source>
        <dbReference type="Proteomes" id="UP000541444"/>
    </source>
</evidence>
<proteinExistence type="predicted"/>
<feature type="region of interest" description="Disordered" evidence="1">
    <location>
        <begin position="133"/>
        <end position="152"/>
    </location>
</feature>
<dbReference type="EMBL" id="JACGCM010001956">
    <property type="protein sequence ID" value="KAF6146787.1"/>
    <property type="molecule type" value="Genomic_DNA"/>
</dbReference>
<comment type="caution">
    <text evidence="2">The sequence shown here is derived from an EMBL/GenBank/DDBJ whole genome shotgun (WGS) entry which is preliminary data.</text>
</comment>
<dbReference type="PANTHER" id="PTHR36374:SF1">
    <property type="entry name" value="OS01G0969000 PROTEIN"/>
    <property type="match status" value="1"/>
</dbReference>
<organism evidence="2 3">
    <name type="scientific">Kingdonia uniflora</name>
    <dbReference type="NCBI Taxonomy" id="39325"/>
    <lineage>
        <taxon>Eukaryota</taxon>
        <taxon>Viridiplantae</taxon>
        <taxon>Streptophyta</taxon>
        <taxon>Embryophyta</taxon>
        <taxon>Tracheophyta</taxon>
        <taxon>Spermatophyta</taxon>
        <taxon>Magnoliopsida</taxon>
        <taxon>Ranunculales</taxon>
        <taxon>Circaeasteraceae</taxon>
        <taxon>Kingdonia</taxon>
    </lineage>
</organism>
<feature type="compositionally biased region" description="Acidic residues" evidence="1">
    <location>
        <begin position="142"/>
        <end position="152"/>
    </location>
</feature>
<dbReference type="GO" id="GO:0009507">
    <property type="term" value="C:chloroplast"/>
    <property type="evidence" value="ECO:0007669"/>
    <property type="project" value="TreeGrafter"/>
</dbReference>
<gene>
    <name evidence="2" type="ORF">GIB67_007501</name>
</gene>
<dbReference type="OrthoDB" id="1892038at2759"/>